<accession>A0A2Z3LIR3</accession>
<keyword evidence="1" id="KW-0175">Coiled coil</keyword>
<evidence type="ECO:0000256" key="1">
    <source>
        <dbReference type="SAM" id="Coils"/>
    </source>
</evidence>
<sequence>MHKYKLSRRNIISKSSLCLVAVAVTGCQNQSQQQSYSAVNSSVNSRKHTNIRKVVFPLTRQIKDAEVIERNKAAQLKQAQSEMLIAPLLAMIAEDKPKKAWEINMKMLEEIMKVKAERNKEWEIIKMLKEIMQVNGKRRSIHERRIAEMREEKEETEKIGREAREDLEKRIERVNAAEKALEAARGTVKQLCIAKKKAQEARMARKNREEREANMKEEMKMIAGEEMKRQGLTEMGVEATEEAVQKMLNKPNLPLKIAKKISGYVDKVFKKINLFHKKEQQQLGLGTRG</sequence>
<protein>
    <submittedName>
        <fullName evidence="2">Uncharacterized protein</fullName>
    </submittedName>
</protein>
<dbReference type="OrthoDB" id="9779902at2"/>
<evidence type="ECO:0000313" key="3">
    <source>
        <dbReference type="Proteomes" id="UP000245872"/>
    </source>
</evidence>
<organism evidence="2 3">
    <name type="scientific">Candidatus Cardinium hertigii</name>
    <dbReference type="NCBI Taxonomy" id="247481"/>
    <lineage>
        <taxon>Bacteria</taxon>
        <taxon>Pseudomonadati</taxon>
        <taxon>Bacteroidota</taxon>
        <taxon>Cytophagia</taxon>
        <taxon>Cytophagales</taxon>
        <taxon>Amoebophilaceae</taxon>
        <taxon>Candidatus Cardinium</taxon>
    </lineage>
</organism>
<dbReference type="AlphaFoldDB" id="A0A2Z3LIR3"/>
<name>A0A2Z3LIR3_9BACT</name>
<keyword evidence="3" id="KW-1185">Reference proteome</keyword>
<reference evidence="2 3" key="1">
    <citation type="submission" date="2018-05" db="EMBL/GenBank/DDBJ databases">
        <title>Candidatus Cardinium hertigii Genome Assembly.</title>
        <authorList>
            <person name="Showmaker K.C."/>
            <person name="Walden K.O."/>
            <person name="Fields C.J."/>
            <person name="Lambert K.N."/>
            <person name="Hudson M.E."/>
        </authorList>
    </citation>
    <scope>NUCLEOTIDE SEQUENCE [LARGE SCALE GENOMIC DNA]</scope>
    <source>
        <strain evidence="3">cHgTN10</strain>
    </source>
</reference>
<dbReference type="Proteomes" id="UP000245872">
    <property type="component" value="Chromosome"/>
</dbReference>
<dbReference type="EMBL" id="CP029619">
    <property type="protein sequence ID" value="AWN81940.1"/>
    <property type="molecule type" value="Genomic_DNA"/>
</dbReference>
<feature type="coiled-coil region" evidence="1">
    <location>
        <begin position="139"/>
        <end position="218"/>
    </location>
</feature>
<dbReference type="PROSITE" id="PS51257">
    <property type="entry name" value="PROKAR_LIPOPROTEIN"/>
    <property type="match status" value="1"/>
</dbReference>
<gene>
    <name evidence="2" type="ORF">DK880_00624</name>
</gene>
<evidence type="ECO:0000313" key="2">
    <source>
        <dbReference type="EMBL" id="AWN81940.1"/>
    </source>
</evidence>
<dbReference type="KEGG" id="cher:DK880_00624"/>
<proteinExistence type="predicted"/>